<dbReference type="Gene3D" id="1.10.1200.10">
    <property type="entry name" value="ACP-like"/>
    <property type="match status" value="1"/>
</dbReference>
<reference evidence="5" key="1">
    <citation type="submission" date="2023-07" db="EMBL/GenBank/DDBJ databases">
        <title>Defluviimonas sediminis sp. nov., isolated from mangrove sediment.</title>
        <authorList>
            <person name="Liu L."/>
            <person name="Li J."/>
            <person name="Huang Y."/>
            <person name="Pan J."/>
            <person name="Li M."/>
        </authorList>
    </citation>
    <scope>NUCLEOTIDE SEQUENCE [LARGE SCALE GENOMIC DNA]</scope>
    <source>
        <strain evidence="5">FT324</strain>
    </source>
</reference>
<feature type="domain" description="Carrier" evidence="3">
    <location>
        <begin position="1"/>
        <end position="80"/>
    </location>
</feature>
<dbReference type="InterPro" id="IPR006162">
    <property type="entry name" value="Ppantetheine_attach_site"/>
</dbReference>
<dbReference type="EMBL" id="JAOCQF010000002">
    <property type="protein sequence ID" value="MCT8330739.1"/>
    <property type="molecule type" value="Genomic_DNA"/>
</dbReference>
<keyword evidence="2" id="KW-0597">Phosphoprotein</keyword>
<dbReference type="SUPFAM" id="SSF47336">
    <property type="entry name" value="ACP-like"/>
    <property type="match status" value="1"/>
</dbReference>
<dbReference type="Pfam" id="PF00550">
    <property type="entry name" value="PP-binding"/>
    <property type="match status" value="1"/>
</dbReference>
<dbReference type="InterPro" id="IPR009081">
    <property type="entry name" value="PP-bd_ACP"/>
</dbReference>
<dbReference type="Proteomes" id="UP001205601">
    <property type="component" value="Unassembled WGS sequence"/>
</dbReference>
<evidence type="ECO:0000256" key="1">
    <source>
        <dbReference type="ARBA" id="ARBA00022450"/>
    </source>
</evidence>
<dbReference type="PROSITE" id="PS00012">
    <property type="entry name" value="PHOSPHOPANTETHEINE"/>
    <property type="match status" value="1"/>
</dbReference>
<protein>
    <submittedName>
        <fullName evidence="4">Acyl carrier protein</fullName>
    </submittedName>
</protein>
<evidence type="ECO:0000256" key="2">
    <source>
        <dbReference type="ARBA" id="ARBA00022553"/>
    </source>
</evidence>
<organism evidence="4 5">
    <name type="scientific">Albidovulum sediminis</name>
    <dbReference type="NCBI Taxonomy" id="3066345"/>
    <lineage>
        <taxon>Bacteria</taxon>
        <taxon>Pseudomonadati</taxon>
        <taxon>Pseudomonadota</taxon>
        <taxon>Alphaproteobacteria</taxon>
        <taxon>Rhodobacterales</taxon>
        <taxon>Paracoccaceae</taxon>
        <taxon>Albidovulum</taxon>
    </lineage>
</organism>
<dbReference type="RefSeq" id="WP_261496592.1">
    <property type="nucleotide sequence ID" value="NZ_JAOCQF010000002.1"/>
</dbReference>
<gene>
    <name evidence="4" type="ORF">N5I32_14535</name>
</gene>
<evidence type="ECO:0000259" key="3">
    <source>
        <dbReference type="PROSITE" id="PS50075"/>
    </source>
</evidence>
<evidence type="ECO:0000313" key="5">
    <source>
        <dbReference type="Proteomes" id="UP001205601"/>
    </source>
</evidence>
<keyword evidence="1" id="KW-0596">Phosphopantetheine</keyword>
<accession>A0ABT2NT30</accession>
<evidence type="ECO:0000313" key="4">
    <source>
        <dbReference type="EMBL" id="MCT8330739.1"/>
    </source>
</evidence>
<dbReference type="PROSITE" id="PS50075">
    <property type="entry name" value="CARRIER"/>
    <property type="match status" value="1"/>
</dbReference>
<name>A0ABT2NT30_9RHOB</name>
<proteinExistence type="predicted"/>
<comment type="caution">
    <text evidence="4">The sequence shown here is derived from an EMBL/GenBank/DDBJ whole genome shotgun (WGS) entry which is preliminary data.</text>
</comment>
<dbReference type="InterPro" id="IPR036736">
    <property type="entry name" value="ACP-like_sf"/>
</dbReference>
<keyword evidence="5" id="KW-1185">Reference proteome</keyword>
<sequence>MTQTDHRAAFMAELIAVAPDLDAGTVGENDHLQDDLGLDSMDFLNLVSALHRRFGLPIPESDYPLLSTPARAVAYLDRMLGPSG</sequence>